<dbReference type="Proteomes" id="UP000814033">
    <property type="component" value="Unassembled WGS sequence"/>
</dbReference>
<protein>
    <submittedName>
        <fullName evidence="1">Uncharacterized protein</fullName>
    </submittedName>
</protein>
<sequence length="98" mass="10587">MIPRSYSGIVDLRSRHGNTNVLPILSAAARIVKASHHQITILVGDGGQAAGPSSQFADHVRLYSRHANVTVGFSGEDLYTPPEGKFAMVKRMVSQKSK</sequence>
<keyword evidence="2" id="KW-1185">Reference proteome</keyword>
<proteinExistence type="predicted"/>
<name>A0ACB8RT33_9AGAM</name>
<gene>
    <name evidence="1" type="ORF">FA95DRAFT_1559549</name>
</gene>
<reference evidence="1" key="2">
    <citation type="journal article" date="2022" name="New Phytol.">
        <title>Evolutionary transition to the ectomycorrhizal habit in the genomes of a hyperdiverse lineage of mushroom-forming fungi.</title>
        <authorList>
            <person name="Looney B."/>
            <person name="Miyauchi S."/>
            <person name="Morin E."/>
            <person name="Drula E."/>
            <person name="Courty P.E."/>
            <person name="Kohler A."/>
            <person name="Kuo A."/>
            <person name="LaButti K."/>
            <person name="Pangilinan J."/>
            <person name="Lipzen A."/>
            <person name="Riley R."/>
            <person name="Andreopoulos W."/>
            <person name="He G."/>
            <person name="Johnson J."/>
            <person name="Nolan M."/>
            <person name="Tritt A."/>
            <person name="Barry K.W."/>
            <person name="Grigoriev I.V."/>
            <person name="Nagy L.G."/>
            <person name="Hibbett D."/>
            <person name="Henrissat B."/>
            <person name="Matheny P.B."/>
            <person name="Labbe J."/>
            <person name="Martin F.M."/>
        </authorList>
    </citation>
    <scope>NUCLEOTIDE SEQUENCE</scope>
    <source>
        <strain evidence="1">FP105234-sp</strain>
    </source>
</reference>
<organism evidence="1 2">
    <name type="scientific">Auriscalpium vulgare</name>
    <dbReference type="NCBI Taxonomy" id="40419"/>
    <lineage>
        <taxon>Eukaryota</taxon>
        <taxon>Fungi</taxon>
        <taxon>Dikarya</taxon>
        <taxon>Basidiomycota</taxon>
        <taxon>Agaricomycotina</taxon>
        <taxon>Agaricomycetes</taxon>
        <taxon>Russulales</taxon>
        <taxon>Auriscalpiaceae</taxon>
        <taxon>Auriscalpium</taxon>
    </lineage>
</organism>
<reference evidence="1" key="1">
    <citation type="submission" date="2021-02" db="EMBL/GenBank/DDBJ databases">
        <authorList>
            <consortium name="DOE Joint Genome Institute"/>
            <person name="Ahrendt S."/>
            <person name="Looney B.P."/>
            <person name="Miyauchi S."/>
            <person name="Morin E."/>
            <person name="Drula E."/>
            <person name="Courty P.E."/>
            <person name="Chicoki N."/>
            <person name="Fauchery L."/>
            <person name="Kohler A."/>
            <person name="Kuo A."/>
            <person name="Labutti K."/>
            <person name="Pangilinan J."/>
            <person name="Lipzen A."/>
            <person name="Riley R."/>
            <person name="Andreopoulos W."/>
            <person name="He G."/>
            <person name="Johnson J."/>
            <person name="Barry K.W."/>
            <person name="Grigoriev I.V."/>
            <person name="Nagy L."/>
            <person name="Hibbett D."/>
            <person name="Henrissat B."/>
            <person name="Matheny P.B."/>
            <person name="Labbe J."/>
            <person name="Martin F."/>
        </authorList>
    </citation>
    <scope>NUCLEOTIDE SEQUENCE</scope>
    <source>
        <strain evidence="1">FP105234-sp</strain>
    </source>
</reference>
<evidence type="ECO:0000313" key="2">
    <source>
        <dbReference type="Proteomes" id="UP000814033"/>
    </source>
</evidence>
<accession>A0ACB8RT33</accession>
<comment type="caution">
    <text evidence="1">The sequence shown here is derived from an EMBL/GenBank/DDBJ whole genome shotgun (WGS) entry which is preliminary data.</text>
</comment>
<evidence type="ECO:0000313" key="1">
    <source>
        <dbReference type="EMBL" id="KAI0046992.1"/>
    </source>
</evidence>
<dbReference type="EMBL" id="MU275913">
    <property type="protein sequence ID" value="KAI0046992.1"/>
    <property type="molecule type" value="Genomic_DNA"/>
</dbReference>